<feature type="transmembrane region" description="Helical" evidence="1">
    <location>
        <begin position="174"/>
        <end position="193"/>
    </location>
</feature>
<dbReference type="EMBL" id="BAAAZX010000012">
    <property type="protein sequence ID" value="GAA4000968.1"/>
    <property type="molecule type" value="Genomic_DNA"/>
</dbReference>
<sequence length="201" mass="20217">MSTTLLPRRAGMRSAALAALTVTVGALAGTTTAVAVPAAPSDPDTVKIHSVEATRTTPPGDPKDESKVCKFYLDANGFDLNQTVRWSIVTQPLVPGGATRDGLLNLPDGTGSSEIVSLPDGMYKLTWNIVGAAGAGKTKVFTVECKDTPAAGVPNGGPPAGGGGLARADAFTPVAGAAAVGLAAVGGVAWFRLRRRSHGAA</sequence>
<dbReference type="RefSeq" id="WP_266442307.1">
    <property type="nucleotide sequence ID" value="NZ_BAAAZX010000012.1"/>
</dbReference>
<gene>
    <name evidence="3" type="ORF">GCM10022232_44000</name>
</gene>
<name>A0ABP7RR94_9ACTN</name>
<comment type="caution">
    <text evidence="3">The sequence shown here is derived from an EMBL/GenBank/DDBJ whole genome shotgun (WGS) entry which is preliminary data.</text>
</comment>
<evidence type="ECO:0000313" key="4">
    <source>
        <dbReference type="Proteomes" id="UP001500456"/>
    </source>
</evidence>
<keyword evidence="1" id="KW-0812">Transmembrane</keyword>
<organism evidence="3 4">
    <name type="scientific">Streptomyces plumbiresistens</name>
    <dbReference type="NCBI Taxonomy" id="511811"/>
    <lineage>
        <taxon>Bacteria</taxon>
        <taxon>Bacillati</taxon>
        <taxon>Actinomycetota</taxon>
        <taxon>Actinomycetes</taxon>
        <taxon>Kitasatosporales</taxon>
        <taxon>Streptomycetaceae</taxon>
        <taxon>Streptomyces</taxon>
    </lineage>
</organism>
<dbReference type="InterPro" id="IPR006311">
    <property type="entry name" value="TAT_signal"/>
</dbReference>
<evidence type="ECO:0000313" key="3">
    <source>
        <dbReference type="EMBL" id="GAA4000968.1"/>
    </source>
</evidence>
<keyword evidence="1" id="KW-0472">Membrane</keyword>
<keyword evidence="4" id="KW-1185">Reference proteome</keyword>
<proteinExistence type="predicted"/>
<evidence type="ECO:0000256" key="1">
    <source>
        <dbReference type="SAM" id="Phobius"/>
    </source>
</evidence>
<dbReference type="PROSITE" id="PS51318">
    <property type="entry name" value="TAT"/>
    <property type="match status" value="1"/>
</dbReference>
<reference evidence="4" key="1">
    <citation type="journal article" date="2019" name="Int. J. Syst. Evol. Microbiol.">
        <title>The Global Catalogue of Microorganisms (GCM) 10K type strain sequencing project: providing services to taxonomists for standard genome sequencing and annotation.</title>
        <authorList>
            <consortium name="The Broad Institute Genomics Platform"/>
            <consortium name="The Broad Institute Genome Sequencing Center for Infectious Disease"/>
            <person name="Wu L."/>
            <person name="Ma J."/>
        </authorList>
    </citation>
    <scope>NUCLEOTIDE SEQUENCE [LARGE SCALE GENOMIC DNA]</scope>
    <source>
        <strain evidence="4">JCM 16924</strain>
    </source>
</reference>
<feature type="signal peptide" evidence="2">
    <location>
        <begin position="1"/>
        <end position="28"/>
    </location>
</feature>
<keyword evidence="1" id="KW-1133">Transmembrane helix</keyword>
<dbReference type="Proteomes" id="UP001500456">
    <property type="component" value="Unassembled WGS sequence"/>
</dbReference>
<feature type="chain" id="PRO_5046260868" evidence="2">
    <location>
        <begin position="29"/>
        <end position="201"/>
    </location>
</feature>
<keyword evidence="2" id="KW-0732">Signal</keyword>
<accession>A0ABP7RR94</accession>
<evidence type="ECO:0000256" key="2">
    <source>
        <dbReference type="SAM" id="SignalP"/>
    </source>
</evidence>
<protein>
    <submittedName>
        <fullName evidence="3">Uncharacterized protein</fullName>
    </submittedName>
</protein>